<organism evidence="2 3">
    <name type="scientific">Cymbomonas tetramitiformis</name>
    <dbReference type="NCBI Taxonomy" id="36881"/>
    <lineage>
        <taxon>Eukaryota</taxon>
        <taxon>Viridiplantae</taxon>
        <taxon>Chlorophyta</taxon>
        <taxon>Pyramimonadophyceae</taxon>
        <taxon>Pyramimonadales</taxon>
        <taxon>Pyramimonadaceae</taxon>
        <taxon>Cymbomonas</taxon>
    </lineage>
</organism>
<name>A0AAE0CFD3_9CHLO</name>
<accession>A0AAE0CFD3</accession>
<comment type="caution">
    <text evidence="2">The sequence shown here is derived from an EMBL/GenBank/DDBJ whole genome shotgun (WGS) entry which is preliminary data.</text>
</comment>
<dbReference type="Proteomes" id="UP001190700">
    <property type="component" value="Unassembled WGS sequence"/>
</dbReference>
<sequence>MGSAHDSCRNVCSESAYRQGSPLRHDTLEPAVGVRAPLRNRRTVHLNTEAAAPAGSRFTGAGGGKRSGVA</sequence>
<gene>
    <name evidence="2" type="ORF">CYMTET_36737</name>
</gene>
<reference evidence="2 3" key="1">
    <citation type="journal article" date="2015" name="Genome Biol. Evol.">
        <title>Comparative Genomics of a Bacterivorous Green Alga Reveals Evolutionary Causalities and Consequences of Phago-Mixotrophic Mode of Nutrition.</title>
        <authorList>
            <person name="Burns J.A."/>
            <person name="Paasch A."/>
            <person name="Narechania A."/>
            <person name="Kim E."/>
        </authorList>
    </citation>
    <scope>NUCLEOTIDE SEQUENCE [LARGE SCALE GENOMIC DNA]</scope>
    <source>
        <strain evidence="2 3">PLY_AMNH</strain>
    </source>
</reference>
<protein>
    <submittedName>
        <fullName evidence="2">Uncharacterized protein</fullName>
    </submittedName>
</protein>
<dbReference type="AlphaFoldDB" id="A0AAE0CFD3"/>
<proteinExistence type="predicted"/>
<feature type="compositionally biased region" description="Gly residues" evidence="1">
    <location>
        <begin position="60"/>
        <end position="70"/>
    </location>
</feature>
<feature type="region of interest" description="Disordered" evidence="1">
    <location>
        <begin position="1"/>
        <end position="30"/>
    </location>
</feature>
<keyword evidence="3" id="KW-1185">Reference proteome</keyword>
<dbReference type="EMBL" id="LGRX02024272">
    <property type="protein sequence ID" value="KAK3254036.1"/>
    <property type="molecule type" value="Genomic_DNA"/>
</dbReference>
<evidence type="ECO:0000313" key="2">
    <source>
        <dbReference type="EMBL" id="KAK3254036.1"/>
    </source>
</evidence>
<feature type="region of interest" description="Disordered" evidence="1">
    <location>
        <begin position="46"/>
        <end position="70"/>
    </location>
</feature>
<evidence type="ECO:0000313" key="3">
    <source>
        <dbReference type="Proteomes" id="UP001190700"/>
    </source>
</evidence>
<evidence type="ECO:0000256" key="1">
    <source>
        <dbReference type="SAM" id="MobiDB-lite"/>
    </source>
</evidence>